<protein>
    <recommendedName>
        <fullName evidence="2">histidine kinase</fullName>
        <ecNumber evidence="2">2.7.13.3</ecNumber>
    </recommendedName>
</protein>
<name>A0A562LV20_9BRAD</name>
<sequence length="518" mass="56752">MLRPSGAIAPAPGCPRLSKLTLPVRLALLVTGTMLPLIVFAVGIVFYNYKQDRNDATRRVLENVRSMRLVLDSEVQRMTGGLQVLALTNSLRNDDFENFRRIALGFVEQYGKGGLVLISDRKGRLLFSSATEDTASLPRRGHIEIIERVFATRSPQYSDLFTGAINGRQVLTVEVPVIRDGEVIYDLAFSPPIRIFQELVEKQRPDQFWTVSLLDTKGTVFARVPNPTETVGKQASGALSEEMSRTSEAALSTVSLDGVALSSAFTRSHLTGWMVVAGVAESSLIAPLWRNVAITSLIGGILLLTGLTFAVRMATTIARGEMLHNLLIEELNHRVKNTLALMQAIAVQTFRSASRDERTKFEGRLGALAEAHNLLSQEKWAGSELRDVIARALQPFLLSNPDRIRLSGPAVPLSPRLAVVLSMIVHEIATNAAKYGALSSDTGRVTLDWEVITEAPKPRLRLIWTEIGGPPVTAPVRRGFGSRLIERSARDQLGGEATVDFLPRGVVCTVICTLDETR</sequence>
<keyword evidence="3" id="KW-0597">Phosphoprotein</keyword>
<evidence type="ECO:0000259" key="9">
    <source>
        <dbReference type="SMART" id="SM00911"/>
    </source>
</evidence>
<keyword evidence="8" id="KW-0812">Transmembrane</keyword>
<comment type="catalytic activity">
    <reaction evidence="1">
        <text>ATP + protein L-histidine = ADP + protein N-phospho-L-histidine.</text>
        <dbReference type="EC" id="2.7.13.3"/>
    </reaction>
</comment>
<dbReference type="GO" id="GO:0005524">
    <property type="term" value="F:ATP binding"/>
    <property type="evidence" value="ECO:0007669"/>
    <property type="project" value="UniProtKB-KW"/>
</dbReference>
<evidence type="ECO:0000256" key="1">
    <source>
        <dbReference type="ARBA" id="ARBA00000085"/>
    </source>
</evidence>
<evidence type="ECO:0000256" key="4">
    <source>
        <dbReference type="ARBA" id="ARBA00022679"/>
    </source>
</evidence>
<dbReference type="AlphaFoldDB" id="A0A562LV20"/>
<keyword evidence="6 10" id="KW-0418">Kinase</keyword>
<keyword evidence="8" id="KW-1133">Transmembrane helix</keyword>
<dbReference type="EMBL" id="VLKL01000001">
    <property type="protein sequence ID" value="TWI11358.1"/>
    <property type="molecule type" value="Genomic_DNA"/>
</dbReference>
<feature type="transmembrane region" description="Helical" evidence="8">
    <location>
        <begin position="26"/>
        <end position="49"/>
    </location>
</feature>
<dbReference type="SMART" id="SM00911">
    <property type="entry name" value="HWE_HK"/>
    <property type="match status" value="1"/>
</dbReference>
<evidence type="ECO:0000313" key="10">
    <source>
        <dbReference type="EMBL" id="TWI11358.1"/>
    </source>
</evidence>
<keyword evidence="4" id="KW-0808">Transferase</keyword>
<keyword evidence="8" id="KW-0472">Membrane</keyword>
<evidence type="ECO:0000256" key="3">
    <source>
        <dbReference type="ARBA" id="ARBA00022553"/>
    </source>
</evidence>
<feature type="domain" description="Signal transduction histidine kinase HWE region" evidence="9">
    <location>
        <begin position="330"/>
        <end position="410"/>
    </location>
</feature>
<dbReference type="PANTHER" id="PTHR41523:SF7">
    <property type="entry name" value="HISTIDINE KINASE"/>
    <property type="match status" value="1"/>
</dbReference>
<evidence type="ECO:0000256" key="8">
    <source>
        <dbReference type="SAM" id="Phobius"/>
    </source>
</evidence>
<keyword evidence="11" id="KW-1185">Reference proteome</keyword>
<dbReference type="InterPro" id="IPR036890">
    <property type="entry name" value="HATPase_C_sf"/>
</dbReference>
<evidence type="ECO:0000256" key="2">
    <source>
        <dbReference type="ARBA" id="ARBA00012438"/>
    </source>
</evidence>
<dbReference type="GO" id="GO:0004673">
    <property type="term" value="F:protein histidine kinase activity"/>
    <property type="evidence" value="ECO:0007669"/>
    <property type="project" value="UniProtKB-EC"/>
</dbReference>
<accession>A0A562LV20</accession>
<dbReference type="Proteomes" id="UP000317176">
    <property type="component" value="Unassembled WGS sequence"/>
</dbReference>
<dbReference type="EC" id="2.7.13.3" evidence="2"/>
<evidence type="ECO:0000313" key="11">
    <source>
        <dbReference type="Proteomes" id="UP000317176"/>
    </source>
</evidence>
<comment type="caution">
    <text evidence="10">The sequence shown here is derived from an EMBL/GenBank/DDBJ whole genome shotgun (WGS) entry which is preliminary data.</text>
</comment>
<dbReference type="PANTHER" id="PTHR41523">
    <property type="entry name" value="TWO-COMPONENT SYSTEM SENSOR PROTEIN"/>
    <property type="match status" value="1"/>
</dbReference>
<proteinExistence type="predicted"/>
<dbReference type="Pfam" id="PF07536">
    <property type="entry name" value="HWE_HK"/>
    <property type="match status" value="1"/>
</dbReference>
<feature type="transmembrane region" description="Helical" evidence="8">
    <location>
        <begin position="295"/>
        <end position="314"/>
    </location>
</feature>
<organism evidence="10 11">
    <name type="scientific">Bradyrhizobium daqingense</name>
    <dbReference type="NCBI Taxonomy" id="993502"/>
    <lineage>
        <taxon>Bacteria</taxon>
        <taxon>Pseudomonadati</taxon>
        <taxon>Pseudomonadota</taxon>
        <taxon>Alphaproteobacteria</taxon>
        <taxon>Hyphomicrobiales</taxon>
        <taxon>Nitrobacteraceae</taxon>
        <taxon>Bradyrhizobium</taxon>
    </lineage>
</organism>
<evidence type="ECO:0000256" key="7">
    <source>
        <dbReference type="ARBA" id="ARBA00022840"/>
    </source>
</evidence>
<evidence type="ECO:0000256" key="5">
    <source>
        <dbReference type="ARBA" id="ARBA00022741"/>
    </source>
</evidence>
<reference evidence="10 11" key="1">
    <citation type="journal article" date="2015" name="Stand. Genomic Sci.">
        <title>Genomic Encyclopedia of Bacterial and Archaeal Type Strains, Phase III: the genomes of soil and plant-associated and newly described type strains.</title>
        <authorList>
            <person name="Whitman W.B."/>
            <person name="Woyke T."/>
            <person name="Klenk H.P."/>
            <person name="Zhou Y."/>
            <person name="Lilburn T.G."/>
            <person name="Beck B.J."/>
            <person name="De Vos P."/>
            <person name="Vandamme P."/>
            <person name="Eisen J.A."/>
            <person name="Garrity G."/>
            <person name="Hugenholtz P."/>
            <person name="Kyrpides N.C."/>
        </authorList>
    </citation>
    <scope>NUCLEOTIDE SEQUENCE [LARGE SCALE GENOMIC DNA]</scope>
    <source>
        <strain evidence="10 11">CGMCC 1.10947</strain>
    </source>
</reference>
<keyword evidence="7" id="KW-0067">ATP-binding</keyword>
<dbReference type="Gene3D" id="3.30.565.10">
    <property type="entry name" value="Histidine kinase-like ATPase, C-terminal domain"/>
    <property type="match status" value="1"/>
</dbReference>
<keyword evidence="5" id="KW-0547">Nucleotide-binding</keyword>
<dbReference type="InterPro" id="IPR011102">
    <property type="entry name" value="Sig_transdc_His_kinase_HWE"/>
</dbReference>
<dbReference type="Gene3D" id="3.30.450.20">
    <property type="entry name" value="PAS domain"/>
    <property type="match status" value="2"/>
</dbReference>
<evidence type="ECO:0000256" key="6">
    <source>
        <dbReference type="ARBA" id="ARBA00022777"/>
    </source>
</evidence>
<dbReference type="CDD" id="cd18773">
    <property type="entry name" value="PDC1_HK_sensor"/>
    <property type="match status" value="1"/>
</dbReference>
<gene>
    <name evidence="10" type="ORF">IQ17_00508</name>
</gene>